<gene>
    <name evidence="1" type="ORF">AYI68_g4478</name>
</gene>
<accession>A0A1R0GWZ4</accession>
<proteinExistence type="predicted"/>
<sequence>MSIKPTFG</sequence>
<comment type="caution">
    <text evidence="1">The sequence shown here is derived from an EMBL/GenBank/DDBJ whole genome shotgun (WGS) entry which is preliminary data.</text>
</comment>
<reference evidence="1 2" key="1">
    <citation type="journal article" date="2016" name="Mol. Biol. Evol.">
        <title>Genome-Wide Survey of Gut Fungi (Harpellales) Reveals the First Horizontally Transferred Ubiquitin Gene from a Mosquito Host.</title>
        <authorList>
            <person name="Wang Y."/>
            <person name="White M.M."/>
            <person name="Kvist S."/>
            <person name="Moncalvo J.M."/>
        </authorList>
    </citation>
    <scope>NUCLEOTIDE SEQUENCE [LARGE SCALE GENOMIC DNA]</scope>
    <source>
        <strain evidence="1 2">ALG-7-W6</strain>
    </source>
</reference>
<dbReference type="Proteomes" id="UP000187455">
    <property type="component" value="Unassembled WGS sequence"/>
</dbReference>
<evidence type="ECO:0000313" key="1">
    <source>
        <dbReference type="EMBL" id="OLY81417.1"/>
    </source>
</evidence>
<dbReference type="EMBL" id="LSSL01002475">
    <property type="protein sequence ID" value="OLY81417.1"/>
    <property type="molecule type" value="Genomic_DNA"/>
</dbReference>
<feature type="non-terminal residue" evidence="1">
    <location>
        <position position="8"/>
    </location>
</feature>
<name>A0A1R0GWZ4_9FUNG</name>
<protein>
    <submittedName>
        <fullName evidence="1">Uncharacterized protein</fullName>
    </submittedName>
</protein>
<evidence type="ECO:0000313" key="2">
    <source>
        <dbReference type="Proteomes" id="UP000187455"/>
    </source>
</evidence>
<organism evidence="1 2">
    <name type="scientific">Smittium mucronatum</name>
    <dbReference type="NCBI Taxonomy" id="133383"/>
    <lineage>
        <taxon>Eukaryota</taxon>
        <taxon>Fungi</taxon>
        <taxon>Fungi incertae sedis</taxon>
        <taxon>Zoopagomycota</taxon>
        <taxon>Kickxellomycotina</taxon>
        <taxon>Harpellomycetes</taxon>
        <taxon>Harpellales</taxon>
        <taxon>Legeriomycetaceae</taxon>
        <taxon>Smittium</taxon>
    </lineage>
</organism>
<keyword evidence="2" id="KW-1185">Reference proteome</keyword>